<dbReference type="PANTHER" id="PTHR12021:SF26">
    <property type="entry name" value="THYMOSIN BETA"/>
    <property type="match status" value="1"/>
</dbReference>
<comment type="caution">
    <text evidence="8">The sequence shown here is derived from an EMBL/GenBank/DDBJ whole genome shotgun (WGS) entry which is preliminary data.</text>
</comment>
<evidence type="ECO:0000256" key="6">
    <source>
        <dbReference type="ARBA" id="ARBA00025497"/>
    </source>
</evidence>
<comment type="subcellular location">
    <subcellularLocation>
        <location evidence="1">Cytoplasm</location>
        <location evidence="1">Cytoskeleton</location>
    </subcellularLocation>
</comment>
<organism evidence="8 9">
    <name type="scientific">Mugilogobius chulae</name>
    <name type="common">yellowstripe goby</name>
    <dbReference type="NCBI Taxonomy" id="88201"/>
    <lineage>
        <taxon>Eukaryota</taxon>
        <taxon>Metazoa</taxon>
        <taxon>Chordata</taxon>
        <taxon>Craniata</taxon>
        <taxon>Vertebrata</taxon>
        <taxon>Euteleostomi</taxon>
        <taxon>Actinopterygii</taxon>
        <taxon>Neopterygii</taxon>
        <taxon>Teleostei</taxon>
        <taxon>Neoteleostei</taxon>
        <taxon>Acanthomorphata</taxon>
        <taxon>Gobiaria</taxon>
        <taxon>Gobiiformes</taxon>
        <taxon>Gobioidei</taxon>
        <taxon>Gobiidae</taxon>
        <taxon>Gobionellinae</taxon>
        <taxon>Mugilogobius</taxon>
    </lineage>
</organism>
<dbReference type="InterPro" id="IPR001152">
    <property type="entry name" value="Beta-thymosin"/>
</dbReference>
<dbReference type="GO" id="GO:0003785">
    <property type="term" value="F:actin monomer binding"/>
    <property type="evidence" value="ECO:0007669"/>
    <property type="project" value="InterPro"/>
</dbReference>
<dbReference type="InterPro" id="IPR038386">
    <property type="entry name" value="Beta-thymosin_sf"/>
</dbReference>
<feature type="compositionally biased region" description="Basic and acidic residues" evidence="7">
    <location>
        <begin position="43"/>
        <end position="61"/>
    </location>
</feature>
<keyword evidence="5" id="KW-0206">Cytoskeleton</keyword>
<dbReference type="PANTHER" id="PTHR12021">
    <property type="entry name" value="THYMOSIN BETA"/>
    <property type="match status" value="1"/>
</dbReference>
<dbReference type="Proteomes" id="UP001460270">
    <property type="component" value="Unassembled WGS sequence"/>
</dbReference>
<evidence type="ECO:0000256" key="2">
    <source>
        <dbReference type="ARBA" id="ARBA00009511"/>
    </source>
</evidence>
<proteinExistence type="inferred from homology"/>
<dbReference type="GO" id="GO:0005856">
    <property type="term" value="C:cytoskeleton"/>
    <property type="evidence" value="ECO:0007669"/>
    <property type="project" value="UniProtKB-SubCell"/>
</dbReference>
<dbReference type="EMBL" id="JBBPFD010000003">
    <property type="protein sequence ID" value="KAK7933738.1"/>
    <property type="molecule type" value="Genomic_DNA"/>
</dbReference>
<dbReference type="GO" id="GO:0007015">
    <property type="term" value="P:actin filament organization"/>
    <property type="evidence" value="ECO:0007669"/>
    <property type="project" value="InterPro"/>
</dbReference>
<evidence type="ECO:0000256" key="3">
    <source>
        <dbReference type="ARBA" id="ARBA00022490"/>
    </source>
</evidence>
<dbReference type="CDD" id="cd22059">
    <property type="entry name" value="WH2_BetaT"/>
    <property type="match status" value="1"/>
</dbReference>
<gene>
    <name evidence="8" type="ORF">WMY93_004634</name>
</gene>
<evidence type="ECO:0000256" key="4">
    <source>
        <dbReference type="ARBA" id="ARBA00023203"/>
    </source>
</evidence>
<reference evidence="9" key="1">
    <citation type="submission" date="2024-04" db="EMBL/GenBank/DDBJ databases">
        <title>Salinicola lusitanus LLJ914,a marine bacterium isolated from the Okinawa Trough.</title>
        <authorList>
            <person name="Li J."/>
        </authorList>
    </citation>
    <scope>NUCLEOTIDE SEQUENCE [LARGE SCALE GENOMIC DNA]</scope>
</reference>
<dbReference type="AlphaFoldDB" id="A0AAW0PSU4"/>
<keyword evidence="9" id="KW-1185">Reference proteome</keyword>
<evidence type="ECO:0000256" key="1">
    <source>
        <dbReference type="ARBA" id="ARBA00004245"/>
    </source>
</evidence>
<feature type="compositionally biased region" description="Polar residues" evidence="7">
    <location>
        <begin position="29"/>
        <end position="39"/>
    </location>
</feature>
<feature type="compositionally biased region" description="Polar residues" evidence="7">
    <location>
        <begin position="10"/>
        <end position="20"/>
    </location>
</feature>
<dbReference type="PROSITE" id="PS00500">
    <property type="entry name" value="THYMOSIN_B4"/>
    <property type="match status" value="1"/>
</dbReference>
<dbReference type="GO" id="GO:0005737">
    <property type="term" value="C:cytoplasm"/>
    <property type="evidence" value="ECO:0007669"/>
    <property type="project" value="TreeGrafter"/>
</dbReference>
<keyword evidence="3" id="KW-0963">Cytoplasm</keyword>
<dbReference type="Gene3D" id="1.20.5.520">
    <property type="entry name" value="Single helix bin"/>
    <property type="match status" value="1"/>
</dbReference>
<dbReference type="GO" id="GO:0030334">
    <property type="term" value="P:regulation of cell migration"/>
    <property type="evidence" value="ECO:0007669"/>
    <property type="project" value="TreeGrafter"/>
</dbReference>
<sequence length="130" mass="14514">MSQKSKHNKCSSVVGNSTHFHSAAGPRDLSTTVQSTSELINMPDDKKHEDKKPDVKEVESFDKGKLKKTETLEKNTLPTKEVIADVITHPSPDPLHHVPSRCRMSIKPAFSHLVQKWRSGSWCRVIASST</sequence>
<dbReference type="FunFam" id="1.20.5.520:FF:000001">
    <property type="entry name" value="Thymosin beta"/>
    <property type="match status" value="1"/>
</dbReference>
<keyword evidence="4" id="KW-0009">Actin-binding</keyword>
<accession>A0AAW0PSU4</accession>
<dbReference type="SMART" id="SM00152">
    <property type="entry name" value="THY"/>
    <property type="match status" value="1"/>
</dbReference>
<protein>
    <submittedName>
        <fullName evidence="8">Uncharacterized protein</fullName>
    </submittedName>
</protein>
<evidence type="ECO:0000256" key="7">
    <source>
        <dbReference type="SAM" id="MobiDB-lite"/>
    </source>
</evidence>
<comment type="function">
    <text evidence="6">Plays an important role in the organization of the cytoskeleton. Binds to and sequesters actin monomers (G actin) and therefore inhibits actin polymerization.</text>
</comment>
<evidence type="ECO:0000313" key="9">
    <source>
        <dbReference type="Proteomes" id="UP001460270"/>
    </source>
</evidence>
<feature type="region of interest" description="Disordered" evidence="7">
    <location>
        <begin position="1"/>
        <end position="61"/>
    </location>
</feature>
<dbReference type="Pfam" id="PF01290">
    <property type="entry name" value="Thymosin"/>
    <property type="match status" value="1"/>
</dbReference>
<evidence type="ECO:0000313" key="8">
    <source>
        <dbReference type="EMBL" id="KAK7933738.1"/>
    </source>
</evidence>
<evidence type="ECO:0000256" key="5">
    <source>
        <dbReference type="ARBA" id="ARBA00023212"/>
    </source>
</evidence>
<comment type="similarity">
    <text evidence="2">Belongs to the thymosin beta family.</text>
</comment>
<name>A0AAW0PSU4_9GOBI</name>